<sequence length="275" mass="32570">MKKCKIALEKLKYRFQNKMFNVKNKLKRFNIRLLNTNVKIKRFITKHSFATLLKKYGYIILIFIFVCPFILYFPIKHYFDINIFQYFNAFFAIKNLPTWISGIASFAAVYVAVMKDKKQESLRIGANVFTSKKYGAFIELLNRRTSKGFVRCIGIAFITKTSEIDKWEIIPEFALENFVSDEWKMFRSVSADDVTKIILNDGSSDKRLQNIFNYINDYDLNSDDYYRKYKNSLKKESLLFGGYYLDFHMQTNDNADDFYVMVSLRDLLDDNLIVK</sequence>
<feature type="transmembrane region" description="Helical" evidence="1">
    <location>
        <begin position="56"/>
        <end position="75"/>
    </location>
</feature>
<evidence type="ECO:0000256" key="1">
    <source>
        <dbReference type="SAM" id="Phobius"/>
    </source>
</evidence>
<keyword evidence="2" id="KW-0614">Plasmid</keyword>
<keyword evidence="1" id="KW-0812">Transmembrane</keyword>
<protein>
    <submittedName>
        <fullName evidence="2">Uncharacterized protein</fullName>
    </submittedName>
</protein>
<keyword evidence="3" id="KW-1185">Reference proteome</keyword>
<organism evidence="2 3">
    <name type="scientific">Apilactobacillus apisilvae</name>
    <dbReference type="NCBI Taxonomy" id="2923364"/>
    <lineage>
        <taxon>Bacteria</taxon>
        <taxon>Bacillati</taxon>
        <taxon>Bacillota</taxon>
        <taxon>Bacilli</taxon>
        <taxon>Lactobacillales</taxon>
        <taxon>Lactobacillaceae</taxon>
        <taxon>Apilactobacillus</taxon>
    </lineage>
</organism>
<accession>A0ABY4PJT6</accession>
<evidence type="ECO:0000313" key="3">
    <source>
        <dbReference type="Proteomes" id="UP000831859"/>
    </source>
</evidence>
<keyword evidence="1" id="KW-0472">Membrane</keyword>
<dbReference type="Proteomes" id="UP000831859">
    <property type="component" value="Plasmid p2unnamed"/>
</dbReference>
<evidence type="ECO:0000313" key="2">
    <source>
        <dbReference type="EMBL" id="UQS85853.1"/>
    </source>
</evidence>
<keyword evidence="1" id="KW-1133">Transmembrane helix</keyword>
<reference evidence="2 3" key="1">
    <citation type="journal article" date="2022" name="Int. J. Syst. Evol. Microbiol.">
        <title>Apilactobacillus apisilvae sp. nov., Nicolia spurrieriana gen. nov. sp. nov., Bombilactobacillus folatiphilus sp. nov. and Bombilactobacillus thymidiniphilus sp. nov., four new lactic acid bacterial isolates from stingless bees Tetragonula carbonaria and Austroplebeia australis.</title>
        <authorList>
            <person name="Oliphant S.A."/>
            <person name="Watson-Haigh N.S."/>
            <person name="Sumby K.M."/>
            <person name="Gardner J."/>
            <person name="Groom S."/>
            <person name="Jiranek V."/>
        </authorList>
    </citation>
    <scope>NUCLEOTIDE SEQUENCE [LARGE SCALE GENOMIC DNA]</scope>
    <source>
        <strain evidence="2 3">SG5_A10</strain>
    </source>
</reference>
<geneLocation type="plasmid" evidence="2 3">
    <name>p2unnamed</name>
</geneLocation>
<dbReference type="RefSeq" id="WP_249511816.1">
    <property type="nucleotide sequence ID" value="NZ_CP093364.1"/>
</dbReference>
<proteinExistence type="predicted"/>
<feature type="transmembrane region" description="Helical" evidence="1">
    <location>
        <begin position="95"/>
        <end position="113"/>
    </location>
</feature>
<dbReference type="EMBL" id="CP093364">
    <property type="protein sequence ID" value="UQS85853.1"/>
    <property type="molecule type" value="Genomic_DNA"/>
</dbReference>
<gene>
    <name evidence="2" type="ORF">MOO46_07630</name>
</gene>
<name>A0ABY4PJT6_9LACO</name>